<dbReference type="EMBL" id="NCSJ02000067">
    <property type="protein sequence ID" value="RFU31818.1"/>
    <property type="molecule type" value="Genomic_DNA"/>
</dbReference>
<dbReference type="Proteomes" id="UP000258309">
    <property type="component" value="Unassembled WGS sequence"/>
</dbReference>
<sequence>MIGPPHLASPVSAALKTQIGAASELPEHGALESFRLRGGWMEADGRSSSNPSFLLDRPAATIADEMMMLIEGRINGVSVQRQENPHAICWALNTV</sequence>
<proteinExistence type="predicted"/>
<protein>
    <submittedName>
        <fullName evidence="1">Uncharacterized protein</fullName>
    </submittedName>
</protein>
<feature type="non-terminal residue" evidence="1">
    <location>
        <position position="95"/>
    </location>
</feature>
<accession>A0A3E2HEH5</accession>
<evidence type="ECO:0000313" key="1">
    <source>
        <dbReference type="EMBL" id="RFU31818.1"/>
    </source>
</evidence>
<name>A0A3E2HEH5_SCYLI</name>
<reference evidence="1 2" key="1">
    <citation type="submission" date="2018-05" db="EMBL/GenBank/DDBJ databases">
        <title>Draft genome sequence of Scytalidium lignicola DSM 105466, a ubiquitous saprotrophic fungus.</title>
        <authorList>
            <person name="Buettner E."/>
            <person name="Gebauer A.M."/>
            <person name="Hofrichter M."/>
            <person name="Liers C."/>
            <person name="Kellner H."/>
        </authorList>
    </citation>
    <scope>NUCLEOTIDE SEQUENCE [LARGE SCALE GENOMIC DNA]</scope>
    <source>
        <strain evidence="1 2">DSM 105466</strain>
    </source>
</reference>
<comment type="caution">
    <text evidence="1">The sequence shown here is derived from an EMBL/GenBank/DDBJ whole genome shotgun (WGS) entry which is preliminary data.</text>
</comment>
<gene>
    <name evidence="1" type="ORF">B7463_g4498</name>
</gene>
<keyword evidence="2" id="KW-1185">Reference proteome</keyword>
<feature type="non-terminal residue" evidence="1">
    <location>
        <position position="1"/>
    </location>
</feature>
<dbReference type="AlphaFoldDB" id="A0A3E2HEH5"/>
<evidence type="ECO:0000313" key="2">
    <source>
        <dbReference type="Proteomes" id="UP000258309"/>
    </source>
</evidence>
<organism evidence="1 2">
    <name type="scientific">Scytalidium lignicola</name>
    <name type="common">Hyphomycete</name>
    <dbReference type="NCBI Taxonomy" id="5539"/>
    <lineage>
        <taxon>Eukaryota</taxon>
        <taxon>Fungi</taxon>
        <taxon>Dikarya</taxon>
        <taxon>Ascomycota</taxon>
        <taxon>Pezizomycotina</taxon>
        <taxon>Leotiomycetes</taxon>
        <taxon>Leotiomycetes incertae sedis</taxon>
        <taxon>Scytalidium</taxon>
    </lineage>
</organism>